<evidence type="ECO:0000259" key="2">
    <source>
        <dbReference type="SMART" id="SM00993"/>
    </source>
</evidence>
<dbReference type="AlphaFoldDB" id="A0A1Z5KKW8"/>
<reference evidence="3 4" key="1">
    <citation type="journal article" date="2015" name="Plant Cell">
        <title>Oil accumulation by the oleaginous diatom Fistulifera solaris as revealed by the genome and transcriptome.</title>
        <authorList>
            <person name="Tanaka T."/>
            <person name="Maeda Y."/>
            <person name="Veluchamy A."/>
            <person name="Tanaka M."/>
            <person name="Abida H."/>
            <person name="Marechal E."/>
            <person name="Bowler C."/>
            <person name="Muto M."/>
            <person name="Sunaga Y."/>
            <person name="Tanaka M."/>
            <person name="Yoshino T."/>
            <person name="Taniguchi T."/>
            <person name="Fukuda Y."/>
            <person name="Nemoto M."/>
            <person name="Matsumoto M."/>
            <person name="Wong P.S."/>
            <person name="Aburatani S."/>
            <person name="Fujibuchi W."/>
        </authorList>
    </citation>
    <scope>NUCLEOTIDE SEQUENCE [LARGE SCALE GENOMIC DNA]</scope>
    <source>
        <strain evidence="3 4">JPCC DA0580</strain>
    </source>
</reference>
<organism evidence="3 4">
    <name type="scientific">Fistulifera solaris</name>
    <name type="common">Oleaginous diatom</name>
    <dbReference type="NCBI Taxonomy" id="1519565"/>
    <lineage>
        <taxon>Eukaryota</taxon>
        <taxon>Sar</taxon>
        <taxon>Stramenopiles</taxon>
        <taxon>Ochrophyta</taxon>
        <taxon>Bacillariophyta</taxon>
        <taxon>Bacillariophyceae</taxon>
        <taxon>Bacillariophycidae</taxon>
        <taxon>Naviculales</taxon>
        <taxon>Naviculaceae</taxon>
        <taxon>Fistulifera</taxon>
    </lineage>
</organism>
<feature type="compositionally biased region" description="Low complexity" evidence="1">
    <location>
        <begin position="12"/>
        <end position="27"/>
    </location>
</feature>
<evidence type="ECO:0000256" key="1">
    <source>
        <dbReference type="SAM" id="MobiDB-lite"/>
    </source>
</evidence>
<name>A0A1Z5KKW8_FISSO</name>
<dbReference type="Proteomes" id="UP000198406">
    <property type="component" value="Unassembled WGS sequence"/>
</dbReference>
<gene>
    <name evidence="3" type="ORF">FisN_21Lh043</name>
</gene>
<feature type="compositionally biased region" description="Acidic residues" evidence="1">
    <location>
        <begin position="79"/>
        <end position="89"/>
    </location>
</feature>
<dbReference type="InParanoid" id="A0A1Z5KKW8"/>
<evidence type="ECO:0000313" key="4">
    <source>
        <dbReference type="Proteomes" id="UP000198406"/>
    </source>
</evidence>
<dbReference type="OrthoDB" id="45492at2759"/>
<proteinExistence type="predicted"/>
<dbReference type="EMBL" id="BDSP01000248">
    <property type="protein sequence ID" value="GAX26578.1"/>
    <property type="molecule type" value="Genomic_DNA"/>
</dbReference>
<protein>
    <recommendedName>
        <fullName evidence="2">Vps72/YL1 C-terminal domain-containing protein</fullName>
    </recommendedName>
</protein>
<sequence>MAATARKAWNDAMKATAGAALPPALQAPRKRRSDRHKDPQRRQKARKATLNSEEDEQLEISLWIDALEGVDPNMGAVQDEEEEYDELEEHEGGGKPKKRGRKNATNNSAALPKRFLPRSLASILMEEASRPQHSVAHAFLTSQAFTQHPLPPRKFCPVTGLPGIYKDPKTGIAYASLKALEQIHERPPPWKKLTGVAAFSEAANALMNQN</sequence>
<dbReference type="SMART" id="SM00993">
    <property type="entry name" value="YL1_C"/>
    <property type="match status" value="1"/>
</dbReference>
<dbReference type="InterPro" id="IPR013272">
    <property type="entry name" value="Vps72/YL1_C"/>
</dbReference>
<keyword evidence="4" id="KW-1185">Reference proteome</keyword>
<feature type="domain" description="Vps72/YL1 C-terminal" evidence="2">
    <location>
        <begin position="154"/>
        <end position="183"/>
    </location>
</feature>
<feature type="region of interest" description="Disordered" evidence="1">
    <location>
        <begin position="1"/>
        <end position="55"/>
    </location>
</feature>
<accession>A0A1Z5KKW8</accession>
<dbReference type="Pfam" id="PF08265">
    <property type="entry name" value="YL1_C"/>
    <property type="match status" value="1"/>
</dbReference>
<comment type="caution">
    <text evidence="3">The sequence shown here is derived from an EMBL/GenBank/DDBJ whole genome shotgun (WGS) entry which is preliminary data.</text>
</comment>
<evidence type="ECO:0000313" key="3">
    <source>
        <dbReference type="EMBL" id="GAX26578.1"/>
    </source>
</evidence>
<feature type="region of interest" description="Disordered" evidence="1">
    <location>
        <begin position="79"/>
        <end position="110"/>
    </location>
</feature>